<evidence type="ECO:0000256" key="1">
    <source>
        <dbReference type="SAM" id="MobiDB-lite"/>
    </source>
</evidence>
<accession>A0A9Q0ANN2</accession>
<dbReference type="EMBL" id="JAFIMR010000008">
    <property type="protein sequence ID" value="KAI1875275.1"/>
    <property type="molecule type" value="Genomic_DNA"/>
</dbReference>
<reference evidence="2" key="1">
    <citation type="submission" date="2021-03" db="EMBL/GenBank/DDBJ databases">
        <title>Revisited historic fungal species revealed as producer of novel bioactive compounds through whole genome sequencing and comparative genomics.</title>
        <authorList>
            <person name="Vignolle G.A."/>
            <person name="Hochenegger N."/>
            <person name="Mach R.L."/>
            <person name="Mach-Aigner A.R."/>
            <person name="Javad Rahimi M."/>
            <person name="Salim K.A."/>
            <person name="Chan C.M."/>
            <person name="Lim L.B.L."/>
            <person name="Cai F."/>
            <person name="Druzhinina I.S."/>
            <person name="U'Ren J.M."/>
            <person name="Derntl C."/>
        </authorList>
    </citation>
    <scope>NUCLEOTIDE SEQUENCE</scope>
    <source>
        <strain evidence="2">TUCIM 5799</strain>
    </source>
</reference>
<feature type="region of interest" description="Disordered" evidence="1">
    <location>
        <begin position="134"/>
        <end position="153"/>
    </location>
</feature>
<proteinExistence type="predicted"/>
<dbReference type="AlphaFoldDB" id="A0A9Q0ANN2"/>
<gene>
    <name evidence="2" type="ORF">JX265_004333</name>
</gene>
<dbReference type="Proteomes" id="UP000829685">
    <property type="component" value="Unassembled WGS sequence"/>
</dbReference>
<evidence type="ECO:0000313" key="2">
    <source>
        <dbReference type="EMBL" id="KAI1875275.1"/>
    </source>
</evidence>
<evidence type="ECO:0000313" key="3">
    <source>
        <dbReference type="Proteomes" id="UP000829685"/>
    </source>
</evidence>
<name>A0A9Q0ANN2_9PEZI</name>
<comment type="caution">
    <text evidence="2">The sequence shown here is derived from an EMBL/GenBank/DDBJ whole genome shotgun (WGS) entry which is preliminary data.</text>
</comment>
<sequence length="170" mass="18233">MQNLLDGSLEDFLKRRSMAGRGLSGAPIQRLGPRSLGAVAPAWTRGQRGVRCQGGSPSSVLMVIRTAGPGGKGAQDRAGRRAGFGGLEHTRHLGFKRTHLDVKPETSRSGGRASAGYMWVRSWKNLDCRRRRGEAATPSHALRPLSGTASPGVRCHASKHVADRYPLIGM</sequence>
<keyword evidence="3" id="KW-1185">Reference proteome</keyword>
<organism evidence="2 3">
    <name type="scientific">Neoarthrinium moseri</name>
    <dbReference type="NCBI Taxonomy" id="1658444"/>
    <lineage>
        <taxon>Eukaryota</taxon>
        <taxon>Fungi</taxon>
        <taxon>Dikarya</taxon>
        <taxon>Ascomycota</taxon>
        <taxon>Pezizomycotina</taxon>
        <taxon>Sordariomycetes</taxon>
        <taxon>Xylariomycetidae</taxon>
        <taxon>Amphisphaeriales</taxon>
        <taxon>Apiosporaceae</taxon>
        <taxon>Neoarthrinium</taxon>
    </lineage>
</organism>
<protein>
    <submittedName>
        <fullName evidence="2">Uncharacterized protein</fullName>
    </submittedName>
</protein>